<accession>A0A7C8MKP0</accession>
<proteinExistence type="predicted"/>
<evidence type="ECO:0000256" key="2">
    <source>
        <dbReference type="PROSITE-ProRule" id="PRU00192"/>
    </source>
</evidence>
<name>A0A7C8MKP0_9PLEO</name>
<evidence type="ECO:0000313" key="6">
    <source>
        <dbReference type="Proteomes" id="UP000481861"/>
    </source>
</evidence>
<dbReference type="CDD" id="cd00174">
    <property type="entry name" value="SH3"/>
    <property type="match status" value="1"/>
</dbReference>
<protein>
    <recommendedName>
        <fullName evidence="4">SH3 domain-containing protein</fullName>
    </recommendedName>
</protein>
<dbReference type="InterPro" id="IPR001452">
    <property type="entry name" value="SH3_domain"/>
</dbReference>
<comment type="caution">
    <text evidence="5">The sequence shown here is derived from an EMBL/GenBank/DDBJ whole genome shotgun (WGS) entry which is preliminary data.</text>
</comment>
<dbReference type="AlphaFoldDB" id="A0A7C8MKP0"/>
<dbReference type="SUPFAM" id="SSF50044">
    <property type="entry name" value="SH3-domain"/>
    <property type="match status" value="1"/>
</dbReference>
<dbReference type="InterPro" id="IPR036028">
    <property type="entry name" value="SH3-like_dom_sf"/>
</dbReference>
<keyword evidence="6" id="KW-1185">Reference proteome</keyword>
<gene>
    <name evidence="5" type="ORF">BDV95DRAFT_607066</name>
</gene>
<reference evidence="5 6" key="1">
    <citation type="submission" date="2020-01" db="EMBL/GenBank/DDBJ databases">
        <authorList>
            <consortium name="DOE Joint Genome Institute"/>
            <person name="Haridas S."/>
            <person name="Albert R."/>
            <person name="Binder M."/>
            <person name="Bloem J."/>
            <person name="Labutti K."/>
            <person name="Salamov A."/>
            <person name="Andreopoulos B."/>
            <person name="Baker S.E."/>
            <person name="Barry K."/>
            <person name="Bills G."/>
            <person name="Bluhm B.H."/>
            <person name="Cannon C."/>
            <person name="Castanera R."/>
            <person name="Culley D.E."/>
            <person name="Daum C."/>
            <person name="Ezra D."/>
            <person name="Gonzalez J.B."/>
            <person name="Henrissat B."/>
            <person name="Kuo A."/>
            <person name="Liang C."/>
            <person name="Lipzen A."/>
            <person name="Lutzoni F."/>
            <person name="Magnuson J."/>
            <person name="Mondo S."/>
            <person name="Nolan M."/>
            <person name="Ohm R."/>
            <person name="Pangilinan J."/>
            <person name="Park H.-J.H."/>
            <person name="Ramirez L."/>
            <person name="Alfaro M."/>
            <person name="Sun H."/>
            <person name="Tritt A."/>
            <person name="Yoshinaga Y."/>
            <person name="Zwiers L.-H.L."/>
            <person name="Turgeon B.G."/>
            <person name="Goodwin S.B."/>
            <person name="Spatafora J.W."/>
            <person name="Crous P.W."/>
            <person name="Grigoriev I.V."/>
        </authorList>
    </citation>
    <scope>NUCLEOTIDE SEQUENCE [LARGE SCALE GENOMIC DNA]</scope>
    <source>
        <strain evidence="5 6">CBS 611.86</strain>
    </source>
</reference>
<feature type="domain" description="SH3" evidence="4">
    <location>
        <begin position="295"/>
        <end position="357"/>
    </location>
</feature>
<evidence type="ECO:0000313" key="5">
    <source>
        <dbReference type="EMBL" id="KAF2871644.1"/>
    </source>
</evidence>
<feature type="compositionally biased region" description="Polar residues" evidence="3">
    <location>
        <begin position="277"/>
        <end position="291"/>
    </location>
</feature>
<evidence type="ECO:0000256" key="3">
    <source>
        <dbReference type="SAM" id="MobiDB-lite"/>
    </source>
</evidence>
<evidence type="ECO:0000259" key="4">
    <source>
        <dbReference type="PROSITE" id="PS50002"/>
    </source>
</evidence>
<organism evidence="5 6">
    <name type="scientific">Massariosphaeria phaeospora</name>
    <dbReference type="NCBI Taxonomy" id="100035"/>
    <lineage>
        <taxon>Eukaryota</taxon>
        <taxon>Fungi</taxon>
        <taxon>Dikarya</taxon>
        <taxon>Ascomycota</taxon>
        <taxon>Pezizomycotina</taxon>
        <taxon>Dothideomycetes</taxon>
        <taxon>Pleosporomycetidae</taxon>
        <taxon>Pleosporales</taxon>
        <taxon>Pleosporales incertae sedis</taxon>
        <taxon>Massariosphaeria</taxon>
    </lineage>
</organism>
<keyword evidence="1 2" id="KW-0728">SH3 domain</keyword>
<dbReference type="Gene3D" id="2.30.30.40">
    <property type="entry name" value="SH3 Domains"/>
    <property type="match status" value="1"/>
</dbReference>
<dbReference type="PROSITE" id="PS50002">
    <property type="entry name" value="SH3"/>
    <property type="match status" value="1"/>
</dbReference>
<evidence type="ECO:0000256" key="1">
    <source>
        <dbReference type="ARBA" id="ARBA00022443"/>
    </source>
</evidence>
<dbReference type="OrthoDB" id="3797359at2759"/>
<dbReference type="Pfam" id="PF00018">
    <property type="entry name" value="SH3_1"/>
    <property type="match status" value="1"/>
</dbReference>
<feature type="region of interest" description="Disordered" evidence="3">
    <location>
        <begin position="266"/>
        <end position="293"/>
    </location>
</feature>
<sequence>MALTTPAAHIDISDALSALQPLERDEYVVAFGPGDRQFCGTPYGYSASHLPASVITDIMGGEVKRIVWASFGSDGNSFFFAYEAKRGGYAYRVGTSIAYEIFEMVHDNSSSLIRVQLGNDGAYIIWFGRFWISKRLPAALLRHLVQISQTSVASRTMGRSYGMMSEGLANVTWHADDSYYVKHCTHAWNFESEIMLESWKKLWQIEEQAGPSAHDLADLAYVSIDTHSTRAETFVFIKKQPEDKEADFITHFPHEDVVSRLTHLKASTDTEPEQASKEGTGQHLQTTQNEPNVPHTYRWARSKNKGRPHPGETRELSMKKGEMVKVIQEPGNNWYIVENKRGEKGWAHAIWLDLDSKVYADPRAAYARFVEEMDQLLKPGRLRSFPDLGQYMDACTETLCQEIKQNGIGICSHDLAKLLGGSGRYSREFLRDERNKWHPDKFARFCHTDFREYLKKDAEAMFVLHGVLIDILENAPQ</sequence>
<dbReference type="EMBL" id="JAADJZ010000011">
    <property type="protein sequence ID" value="KAF2871644.1"/>
    <property type="molecule type" value="Genomic_DNA"/>
</dbReference>
<dbReference type="Proteomes" id="UP000481861">
    <property type="component" value="Unassembled WGS sequence"/>
</dbReference>